<dbReference type="Proteomes" id="UP000708208">
    <property type="component" value="Unassembled WGS sequence"/>
</dbReference>
<reference evidence="1" key="1">
    <citation type="submission" date="2021-06" db="EMBL/GenBank/DDBJ databases">
        <authorList>
            <person name="Hodson N. C."/>
            <person name="Mongue J. A."/>
            <person name="Jaron S. K."/>
        </authorList>
    </citation>
    <scope>NUCLEOTIDE SEQUENCE</scope>
</reference>
<dbReference type="EMBL" id="CAJVCH010402763">
    <property type="protein sequence ID" value="CAG7817763.1"/>
    <property type="molecule type" value="Genomic_DNA"/>
</dbReference>
<comment type="caution">
    <text evidence="1">The sequence shown here is derived from an EMBL/GenBank/DDBJ whole genome shotgun (WGS) entry which is preliminary data.</text>
</comment>
<gene>
    <name evidence="1" type="ORF">AFUS01_LOCUS28310</name>
</gene>
<dbReference type="AlphaFoldDB" id="A0A8J2KIP2"/>
<evidence type="ECO:0000313" key="2">
    <source>
        <dbReference type="Proteomes" id="UP000708208"/>
    </source>
</evidence>
<feature type="non-terminal residue" evidence="1">
    <location>
        <position position="1"/>
    </location>
</feature>
<organism evidence="1 2">
    <name type="scientific">Allacma fusca</name>
    <dbReference type="NCBI Taxonomy" id="39272"/>
    <lineage>
        <taxon>Eukaryota</taxon>
        <taxon>Metazoa</taxon>
        <taxon>Ecdysozoa</taxon>
        <taxon>Arthropoda</taxon>
        <taxon>Hexapoda</taxon>
        <taxon>Collembola</taxon>
        <taxon>Symphypleona</taxon>
        <taxon>Sminthuridae</taxon>
        <taxon>Allacma</taxon>
    </lineage>
</organism>
<keyword evidence="2" id="KW-1185">Reference proteome</keyword>
<evidence type="ECO:0000313" key="1">
    <source>
        <dbReference type="EMBL" id="CAG7817763.1"/>
    </source>
</evidence>
<name>A0A8J2KIP2_9HEXA</name>
<accession>A0A8J2KIP2</accession>
<protein>
    <submittedName>
        <fullName evidence="1">Uncharacterized protein</fullName>
    </submittedName>
</protein>
<sequence>FVIKSGTKGNTHWLPACTLELFINCCCHQSACVARTYIGKYYGFSSVLFALPITECQS</sequence>
<proteinExistence type="predicted"/>